<dbReference type="EMBL" id="JABCKV010001101">
    <property type="protein sequence ID" value="KAG5640163.1"/>
    <property type="molecule type" value="Genomic_DNA"/>
</dbReference>
<reference evidence="1" key="2">
    <citation type="submission" date="2021-10" db="EMBL/GenBank/DDBJ databases">
        <title>Phylogenomics reveals ancestral predisposition of the termite-cultivated fungus Termitomyces towards a domesticated lifestyle.</title>
        <authorList>
            <person name="Auxier B."/>
            <person name="Grum-Grzhimaylo A."/>
            <person name="Cardenas M.E."/>
            <person name="Lodge J.D."/>
            <person name="Laessoe T."/>
            <person name="Pedersen O."/>
            <person name="Smith M.E."/>
            <person name="Kuyper T.W."/>
            <person name="Franco-Molano E.A."/>
            <person name="Baroni T.J."/>
            <person name="Aanen D.K."/>
        </authorList>
    </citation>
    <scope>NUCLEOTIDE SEQUENCE</scope>
    <source>
        <strain evidence="1">AP01</strain>
        <tissue evidence="1">Mycelium</tissue>
    </source>
</reference>
<sequence>SNLKCAVYGDVHSESEKTNFGGQQSYPPPAPLTYVQQSTGWSLDSATPTTLTDIARPTPTSAQTGNHIAGRQILPPVYTPVFVGTGTGETDRDASIEGDGYLTYTVVNNATYNIDGCLDFCTSVDGCVFANLYYEFNNYLLDFGSVFFPEQSNLKCAVYGEVHTESEKTNFGGQQSYPAPEPLTYVQQSSGWAVLL</sequence>
<dbReference type="AlphaFoldDB" id="A0A9P7FXZ9"/>
<evidence type="ECO:0008006" key="3">
    <source>
        <dbReference type="Google" id="ProtNLM"/>
    </source>
</evidence>
<feature type="non-terminal residue" evidence="1">
    <location>
        <position position="196"/>
    </location>
</feature>
<organism evidence="1 2">
    <name type="scientific">Asterophora parasitica</name>
    <dbReference type="NCBI Taxonomy" id="117018"/>
    <lineage>
        <taxon>Eukaryota</taxon>
        <taxon>Fungi</taxon>
        <taxon>Dikarya</taxon>
        <taxon>Basidiomycota</taxon>
        <taxon>Agaricomycotina</taxon>
        <taxon>Agaricomycetes</taxon>
        <taxon>Agaricomycetidae</taxon>
        <taxon>Agaricales</taxon>
        <taxon>Tricholomatineae</taxon>
        <taxon>Lyophyllaceae</taxon>
        <taxon>Asterophora</taxon>
    </lineage>
</organism>
<reference evidence="1" key="1">
    <citation type="submission" date="2020-07" db="EMBL/GenBank/DDBJ databases">
        <authorList>
            <person name="Nieuwenhuis M."/>
            <person name="Van De Peppel L.J.J."/>
        </authorList>
    </citation>
    <scope>NUCLEOTIDE SEQUENCE</scope>
    <source>
        <strain evidence="1">AP01</strain>
        <tissue evidence="1">Mycelium</tissue>
    </source>
</reference>
<gene>
    <name evidence="1" type="ORF">DXG03_000882</name>
</gene>
<protein>
    <recommendedName>
        <fullName evidence="3">Fruit-body specific protein a</fullName>
    </recommendedName>
</protein>
<dbReference type="Proteomes" id="UP000775547">
    <property type="component" value="Unassembled WGS sequence"/>
</dbReference>
<proteinExistence type="predicted"/>
<accession>A0A9P7FXZ9</accession>
<comment type="caution">
    <text evidence="1">The sequence shown here is derived from an EMBL/GenBank/DDBJ whole genome shotgun (WGS) entry which is preliminary data.</text>
</comment>
<evidence type="ECO:0000313" key="1">
    <source>
        <dbReference type="EMBL" id="KAG5640163.1"/>
    </source>
</evidence>
<name>A0A9P7FXZ9_9AGAR</name>
<keyword evidence="2" id="KW-1185">Reference proteome</keyword>
<dbReference type="OrthoDB" id="271448at2759"/>
<evidence type="ECO:0000313" key="2">
    <source>
        <dbReference type="Proteomes" id="UP000775547"/>
    </source>
</evidence>